<dbReference type="GO" id="GO:0005886">
    <property type="term" value="C:plasma membrane"/>
    <property type="evidence" value="ECO:0007669"/>
    <property type="project" value="TreeGrafter"/>
</dbReference>
<protein>
    <submittedName>
        <fullName evidence="8">Uncharacterized protein</fullName>
    </submittedName>
</protein>
<gene>
    <name evidence="8" type="ORF">PACTADRAFT_48383</name>
</gene>
<dbReference type="AlphaFoldDB" id="A0A1E4TXS6"/>
<feature type="transmembrane region" description="Helical" evidence="7">
    <location>
        <begin position="154"/>
        <end position="175"/>
    </location>
</feature>
<feature type="transmembrane region" description="Helical" evidence="7">
    <location>
        <begin position="124"/>
        <end position="147"/>
    </location>
</feature>
<evidence type="ECO:0000313" key="9">
    <source>
        <dbReference type="Proteomes" id="UP000094236"/>
    </source>
</evidence>
<evidence type="ECO:0000256" key="1">
    <source>
        <dbReference type="ARBA" id="ARBA00004141"/>
    </source>
</evidence>
<feature type="transmembrane region" description="Helical" evidence="7">
    <location>
        <begin position="214"/>
        <end position="235"/>
    </location>
</feature>
<comment type="similarity">
    <text evidence="2">Belongs to the acetate uptake transporter (AceTr) (TC 2.A.96) family.</text>
</comment>
<accession>A0A1E4TXS6</accession>
<dbReference type="PANTHER" id="PTHR31123">
    <property type="entry name" value="ACCUMULATION OF DYADS PROTEIN 2-RELATED"/>
    <property type="match status" value="1"/>
</dbReference>
<proteinExistence type="inferred from homology"/>
<evidence type="ECO:0000256" key="6">
    <source>
        <dbReference type="SAM" id="MobiDB-lite"/>
    </source>
</evidence>
<name>A0A1E4TXS6_PACTA</name>
<dbReference type="Proteomes" id="UP000094236">
    <property type="component" value="Unassembled WGS sequence"/>
</dbReference>
<evidence type="ECO:0000256" key="2">
    <source>
        <dbReference type="ARBA" id="ARBA00005587"/>
    </source>
</evidence>
<dbReference type="Pfam" id="PF01184">
    <property type="entry name" value="Gpr1_Fun34_YaaH"/>
    <property type="match status" value="1"/>
</dbReference>
<feature type="transmembrane region" description="Helical" evidence="7">
    <location>
        <begin position="187"/>
        <end position="207"/>
    </location>
</feature>
<keyword evidence="3 7" id="KW-0812">Transmembrane</keyword>
<feature type="compositionally biased region" description="Basic and acidic residues" evidence="6">
    <location>
        <begin position="10"/>
        <end position="19"/>
    </location>
</feature>
<dbReference type="InterPro" id="IPR000791">
    <property type="entry name" value="Gpr1/Fun34/SatP-like"/>
</dbReference>
<feature type="transmembrane region" description="Helical" evidence="7">
    <location>
        <begin position="94"/>
        <end position="112"/>
    </location>
</feature>
<keyword evidence="4 7" id="KW-1133">Transmembrane helix</keyword>
<evidence type="ECO:0000256" key="7">
    <source>
        <dbReference type="SAM" id="Phobius"/>
    </source>
</evidence>
<dbReference type="PANTHER" id="PTHR31123:SF1">
    <property type="entry name" value="ACCUMULATION OF DYADS PROTEIN 2-RELATED"/>
    <property type="match status" value="1"/>
</dbReference>
<evidence type="ECO:0000313" key="8">
    <source>
        <dbReference type="EMBL" id="ODV96546.1"/>
    </source>
</evidence>
<dbReference type="OrthoDB" id="3648309at2759"/>
<comment type="subcellular location">
    <subcellularLocation>
        <location evidence="1">Membrane</location>
        <topology evidence="1">Multi-pass membrane protein</topology>
    </subcellularLocation>
</comment>
<organism evidence="8 9">
    <name type="scientific">Pachysolen tannophilus NRRL Y-2460</name>
    <dbReference type="NCBI Taxonomy" id="669874"/>
    <lineage>
        <taxon>Eukaryota</taxon>
        <taxon>Fungi</taxon>
        <taxon>Dikarya</taxon>
        <taxon>Ascomycota</taxon>
        <taxon>Saccharomycotina</taxon>
        <taxon>Pichiomycetes</taxon>
        <taxon>Pachysolenaceae</taxon>
        <taxon>Pachysolen</taxon>
    </lineage>
</organism>
<reference evidence="9" key="1">
    <citation type="submission" date="2016-05" db="EMBL/GenBank/DDBJ databases">
        <title>Comparative genomics of biotechnologically important yeasts.</title>
        <authorList>
            <consortium name="DOE Joint Genome Institute"/>
            <person name="Riley R."/>
            <person name="Haridas S."/>
            <person name="Wolfe K.H."/>
            <person name="Lopes M.R."/>
            <person name="Hittinger C.T."/>
            <person name="Goker M."/>
            <person name="Salamov A."/>
            <person name="Wisecaver J."/>
            <person name="Long T.M."/>
            <person name="Aerts A.L."/>
            <person name="Barry K."/>
            <person name="Choi C."/>
            <person name="Clum A."/>
            <person name="Coughlan A.Y."/>
            <person name="Deshpande S."/>
            <person name="Douglass A.P."/>
            <person name="Hanson S.J."/>
            <person name="Klenk H.-P."/>
            <person name="Labutti K."/>
            <person name="Lapidus A."/>
            <person name="Lindquist E."/>
            <person name="Lipzen A."/>
            <person name="Meier-Kolthoff J.P."/>
            <person name="Ohm R.A."/>
            <person name="Otillar R.P."/>
            <person name="Pangilinan J."/>
            <person name="Peng Y."/>
            <person name="Rokas A."/>
            <person name="Rosa C.A."/>
            <person name="Scheuner C."/>
            <person name="Sibirny A.A."/>
            <person name="Slot J.C."/>
            <person name="Stielow J.B."/>
            <person name="Sun H."/>
            <person name="Kurtzman C.P."/>
            <person name="Blackwell M."/>
            <person name="Grigoriev I.V."/>
            <person name="Jeffries T.W."/>
        </authorList>
    </citation>
    <scope>NUCLEOTIDE SEQUENCE [LARGE SCALE GENOMIC DNA]</scope>
    <source>
        <strain evidence="9">NRRL Y-2460</strain>
    </source>
</reference>
<evidence type="ECO:0000256" key="5">
    <source>
        <dbReference type="ARBA" id="ARBA00023136"/>
    </source>
</evidence>
<feature type="region of interest" description="Disordered" evidence="6">
    <location>
        <begin position="1"/>
        <end position="39"/>
    </location>
</feature>
<keyword evidence="9" id="KW-1185">Reference proteome</keyword>
<evidence type="ECO:0000256" key="3">
    <source>
        <dbReference type="ARBA" id="ARBA00022692"/>
    </source>
</evidence>
<dbReference type="InterPro" id="IPR051633">
    <property type="entry name" value="AceTr"/>
</dbReference>
<dbReference type="EMBL" id="KV454012">
    <property type="protein sequence ID" value="ODV96546.1"/>
    <property type="molecule type" value="Genomic_DNA"/>
</dbReference>
<evidence type="ECO:0000256" key="4">
    <source>
        <dbReference type="ARBA" id="ARBA00022989"/>
    </source>
</evidence>
<feature type="compositionally biased region" description="Basic and acidic residues" evidence="6">
    <location>
        <begin position="25"/>
        <end position="35"/>
    </location>
</feature>
<dbReference type="GO" id="GO:0015123">
    <property type="term" value="F:acetate transmembrane transporter activity"/>
    <property type="evidence" value="ECO:0007669"/>
    <property type="project" value="TreeGrafter"/>
</dbReference>
<feature type="transmembrane region" description="Helical" evidence="7">
    <location>
        <begin position="241"/>
        <end position="261"/>
    </location>
</feature>
<sequence length="294" mass="32478">MATDNSTADNDIHSVKSDNQEGEDKEFNPEDDYRSLPKINKTQTGASTIRLDRDNIYLNEIPIPKEDFQNMVYAFGGTLNPGARRAPLREFGNPVPAGLFCFSLTCFTLGLIECGARGVTDPSILIGSCLCSSGLVLFICAIWCLIVENTWGSVVLFGFGGFWSAYGIILCDTLFGVSSAYETTQDFNNAVGLLFAGYVIFSFLLWVCTFKSTVPFFLLFFFVWFFILLLDIGIFTGHTGVTKAGGVFCFITGILGFYNAFSGMADKSNSYFVVHPWFMPGAAKPKDIEMEERL</sequence>
<keyword evidence="5 7" id="KW-0472">Membrane</keyword>
<dbReference type="STRING" id="669874.A0A1E4TXS6"/>